<reference evidence="4 5" key="1">
    <citation type="submission" date="2018-05" db="EMBL/GenBank/DDBJ databases">
        <title>Genetic diversity of glacier-inhabiting Cryobacterium bacteria in China and description of Cryobacterium mengkeensis sp. nov. and Arthrobacter glacialis sp. nov.</title>
        <authorList>
            <person name="Liu Q."/>
            <person name="Xin Y.-H."/>
        </authorList>
    </citation>
    <scope>NUCLEOTIDE SEQUENCE [LARGE SCALE GENOMIC DNA]</scope>
    <source>
        <strain evidence="4 5">LI2</strain>
    </source>
</reference>
<keyword evidence="5" id="KW-1185">Reference proteome</keyword>
<sequence>MRSWLADGEQVQVKCRPHSRILVWPIAVGLLLVMAASAALAKLQPSQFSSWAPNAAELRQPAIVLLLTAVVLVLVAYPLRRVVRWANTSYLLTNRRVVVRRGKLRTVQEDYYLARVESVDMRQKLRQRMVGAGELNLRMVAGGVHTVHEVPHIQEFRNHTHRAWEQLFRASFQQAPGPGYYADEVGSDGDGMKKNLTGKELRKLGRDH</sequence>
<dbReference type="Proteomes" id="UP000247832">
    <property type="component" value="Unassembled WGS sequence"/>
</dbReference>
<feature type="region of interest" description="Disordered" evidence="1">
    <location>
        <begin position="183"/>
        <end position="208"/>
    </location>
</feature>
<proteinExistence type="predicted"/>
<feature type="transmembrane region" description="Helical" evidence="2">
    <location>
        <begin position="21"/>
        <end position="41"/>
    </location>
</feature>
<dbReference type="PANTHER" id="PTHR37938:SF1">
    <property type="entry name" value="BLL0215 PROTEIN"/>
    <property type="match status" value="1"/>
</dbReference>
<comment type="caution">
    <text evidence="4">The sequence shown here is derived from an EMBL/GenBank/DDBJ whole genome shotgun (WGS) entry which is preliminary data.</text>
</comment>
<evidence type="ECO:0000313" key="5">
    <source>
        <dbReference type="Proteomes" id="UP000247832"/>
    </source>
</evidence>
<keyword evidence="2" id="KW-1133">Transmembrane helix</keyword>
<feature type="compositionally biased region" description="Basic and acidic residues" evidence="1">
    <location>
        <begin position="190"/>
        <end position="208"/>
    </location>
</feature>
<name>A0A2V5L3N6_9MICC</name>
<dbReference type="PANTHER" id="PTHR37938">
    <property type="entry name" value="BLL0215 PROTEIN"/>
    <property type="match status" value="1"/>
</dbReference>
<feature type="transmembrane region" description="Helical" evidence="2">
    <location>
        <begin position="61"/>
        <end position="79"/>
    </location>
</feature>
<gene>
    <name evidence="4" type="ORF">CVV68_16775</name>
</gene>
<accession>A0A2V5L3N6</accession>
<dbReference type="EMBL" id="QJVD01000020">
    <property type="protein sequence ID" value="PYI65875.1"/>
    <property type="molecule type" value="Genomic_DNA"/>
</dbReference>
<organism evidence="4 5">
    <name type="scientific">Arthrobacter livingstonensis</name>
    <dbReference type="NCBI Taxonomy" id="670078"/>
    <lineage>
        <taxon>Bacteria</taxon>
        <taxon>Bacillati</taxon>
        <taxon>Actinomycetota</taxon>
        <taxon>Actinomycetes</taxon>
        <taxon>Micrococcales</taxon>
        <taxon>Micrococcaceae</taxon>
        <taxon>Arthrobacter</taxon>
    </lineage>
</organism>
<dbReference type="Pfam" id="PF03703">
    <property type="entry name" value="bPH_2"/>
    <property type="match status" value="1"/>
</dbReference>
<protein>
    <recommendedName>
        <fullName evidence="3">YdbS-like PH domain-containing protein</fullName>
    </recommendedName>
</protein>
<dbReference type="RefSeq" id="WP_110502150.1">
    <property type="nucleotide sequence ID" value="NZ_QJVD01000020.1"/>
</dbReference>
<dbReference type="OrthoDB" id="4966830at2"/>
<dbReference type="AlphaFoldDB" id="A0A2V5L3N6"/>
<evidence type="ECO:0000256" key="1">
    <source>
        <dbReference type="SAM" id="MobiDB-lite"/>
    </source>
</evidence>
<evidence type="ECO:0000256" key="2">
    <source>
        <dbReference type="SAM" id="Phobius"/>
    </source>
</evidence>
<feature type="domain" description="YdbS-like PH" evidence="3">
    <location>
        <begin position="85"/>
        <end position="159"/>
    </location>
</feature>
<evidence type="ECO:0000259" key="3">
    <source>
        <dbReference type="Pfam" id="PF03703"/>
    </source>
</evidence>
<dbReference type="InterPro" id="IPR005182">
    <property type="entry name" value="YdbS-like_PH"/>
</dbReference>
<evidence type="ECO:0000313" key="4">
    <source>
        <dbReference type="EMBL" id="PYI65875.1"/>
    </source>
</evidence>
<keyword evidence="2" id="KW-0812">Transmembrane</keyword>
<keyword evidence="2" id="KW-0472">Membrane</keyword>